<gene>
    <name evidence="2" type="ORF">D7Y33_18910</name>
</gene>
<dbReference type="RefSeq" id="WP_049427535.1">
    <property type="nucleotide sequence ID" value="NZ_CP154630.1"/>
</dbReference>
<dbReference type="Proteomes" id="UP000822271">
    <property type="component" value="Unassembled WGS sequence"/>
</dbReference>
<keyword evidence="1" id="KW-0812">Transmembrane</keyword>
<sequence length="261" mass="28284">MDKAKKDPITLDVASLFNEMKEFDGAYVKARKAHSPPILSDTVLVALGIALAVLLTVIAMAAIIKQFAYEGDQTFWNPMGLGFMIFLVVLALLWAVWFALDAVHSALTMYRTRLTGIDQALRRDDWVAAALQERIYSAQKQAANGKASSPMEPAGTCARLQQLIRHLQSECRVRLARANTGGLLGAMAGLIITGSDTAQKLMQIKVPIEVPSYTVALAIGIMLGAILQTYFAARLSRLAELLERVVLGLQSHSSASAGQSR</sequence>
<reference evidence="2" key="2">
    <citation type="journal article" date="2020" name="Front. Microbiol.">
        <title>Genetic Variants of the DSF Quorum Sensing System in Stenotrophomonas maltophilia Influence Virulence and Resistance Phenotypes Among Genotypically Diverse Clinical Isolates.</title>
        <authorList>
            <person name="Yero D."/>
            <person name="Huedo P."/>
            <person name="Conchillo-Sole O."/>
            <person name="Martinez-Servat S."/>
            <person name="Mamat U."/>
            <person name="Coves X."/>
            <person name="Llanas F."/>
            <person name="Roca I."/>
            <person name="Vila J."/>
            <person name="Schaible U.E."/>
            <person name="Daura X."/>
            <person name="Gibert I."/>
        </authorList>
    </citation>
    <scope>NUCLEOTIDE SEQUENCE</scope>
    <source>
        <strain evidence="2">OG156</strain>
    </source>
</reference>
<dbReference type="EMBL" id="RAUE01000032">
    <property type="protein sequence ID" value="MBA0313056.1"/>
    <property type="molecule type" value="Genomic_DNA"/>
</dbReference>
<comment type="caution">
    <text evidence="2">The sequence shown here is derived from an EMBL/GenBank/DDBJ whole genome shotgun (WGS) entry which is preliminary data.</text>
</comment>
<keyword evidence="1" id="KW-0472">Membrane</keyword>
<feature type="transmembrane region" description="Helical" evidence="1">
    <location>
        <begin position="213"/>
        <end position="233"/>
    </location>
</feature>
<proteinExistence type="predicted"/>
<evidence type="ECO:0000313" key="2">
    <source>
        <dbReference type="EMBL" id="MBA0313056.1"/>
    </source>
</evidence>
<dbReference type="AlphaFoldDB" id="A0A2J0SZL2"/>
<evidence type="ECO:0000313" key="3">
    <source>
        <dbReference type="Proteomes" id="UP000822271"/>
    </source>
</evidence>
<keyword evidence="1" id="KW-1133">Transmembrane helix</keyword>
<reference evidence="2" key="1">
    <citation type="submission" date="2018-09" db="EMBL/GenBank/DDBJ databases">
        <authorList>
            <person name="Groschel M."/>
            <person name="Kohl T."/>
            <person name="Conchillo-Sole O."/>
            <person name="Mamat U."/>
            <person name="Yero D."/>
            <person name="Niemann S."/>
            <person name="Daura X."/>
            <person name="Gibert I."/>
        </authorList>
    </citation>
    <scope>NUCLEOTIDE SEQUENCE</scope>
    <source>
        <strain evidence="2">OG156</strain>
    </source>
</reference>
<accession>A0A2J0SZL2</accession>
<dbReference type="OrthoDB" id="9933855at2"/>
<protein>
    <recommendedName>
        <fullName evidence="4">Transmembrane protein</fullName>
    </recommendedName>
</protein>
<organism evidence="2 3">
    <name type="scientific">Stenotrophomonas maltophilia</name>
    <name type="common">Pseudomonas maltophilia</name>
    <name type="synonym">Xanthomonas maltophilia</name>
    <dbReference type="NCBI Taxonomy" id="40324"/>
    <lineage>
        <taxon>Bacteria</taxon>
        <taxon>Pseudomonadati</taxon>
        <taxon>Pseudomonadota</taxon>
        <taxon>Gammaproteobacteria</taxon>
        <taxon>Lysobacterales</taxon>
        <taxon>Lysobacteraceae</taxon>
        <taxon>Stenotrophomonas</taxon>
        <taxon>Stenotrophomonas maltophilia group</taxon>
    </lineage>
</organism>
<evidence type="ECO:0000256" key="1">
    <source>
        <dbReference type="SAM" id="Phobius"/>
    </source>
</evidence>
<feature type="transmembrane region" description="Helical" evidence="1">
    <location>
        <begin position="175"/>
        <end position="193"/>
    </location>
</feature>
<feature type="transmembrane region" description="Helical" evidence="1">
    <location>
        <begin position="38"/>
        <end position="63"/>
    </location>
</feature>
<feature type="transmembrane region" description="Helical" evidence="1">
    <location>
        <begin position="83"/>
        <end position="103"/>
    </location>
</feature>
<evidence type="ECO:0008006" key="4">
    <source>
        <dbReference type="Google" id="ProtNLM"/>
    </source>
</evidence>
<name>A0A2J0SZL2_STEMA</name>